<dbReference type="InterPro" id="IPR003439">
    <property type="entry name" value="ABC_transporter-like_ATP-bd"/>
</dbReference>
<evidence type="ECO:0000313" key="6">
    <source>
        <dbReference type="Proteomes" id="UP000824130"/>
    </source>
</evidence>
<evidence type="ECO:0000259" key="4">
    <source>
        <dbReference type="PROSITE" id="PS50893"/>
    </source>
</evidence>
<keyword evidence="3 5" id="KW-0067">ATP-binding</keyword>
<dbReference type="InterPro" id="IPR017871">
    <property type="entry name" value="ABC_transporter-like_CS"/>
</dbReference>
<dbReference type="AlphaFoldDB" id="A0A9D1N6K6"/>
<keyword evidence="2" id="KW-0547">Nucleotide-binding</keyword>
<comment type="caution">
    <text evidence="5">The sequence shown here is derived from an EMBL/GenBank/DDBJ whole genome shotgun (WGS) entry which is preliminary data.</text>
</comment>
<dbReference type="SUPFAM" id="SSF52540">
    <property type="entry name" value="P-loop containing nucleoside triphosphate hydrolases"/>
    <property type="match status" value="1"/>
</dbReference>
<dbReference type="GO" id="GO:0016887">
    <property type="term" value="F:ATP hydrolysis activity"/>
    <property type="evidence" value="ECO:0007669"/>
    <property type="project" value="InterPro"/>
</dbReference>
<dbReference type="PROSITE" id="PS50893">
    <property type="entry name" value="ABC_TRANSPORTER_2"/>
    <property type="match status" value="1"/>
</dbReference>
<dbReference type="EMBL" id="DVOB01000087">
    <property type="protein sequence ID" value="HIU95856.1"/>
    <property type="molecule type" value="Genomic_DNA"/>
</dbReference>
<dbReference type="Pfam" id="PF00005">
    <property type="entry name" value="ABC_tran"/>
    <property type="match status" value="1"/>
</dbReference>
<sequence>MQVTLKALRKRFGEKTVLDIRSGEIEHGSRTAIIGPNGAGKSTLLNIIAGILPATEGEVCYDGKADFPQRDISLVFQTPYLISSTVEKNVGYPLKVRGFSKEQTEERIAPLLEELGLVKLRKQRPWKLSGGERQKVALARALSFRPKLLLLDEPTANIDPHTTAEIERMLLSISEREDITIVTVTHNLAQAKRMCDRAIMMYAGDIIDSGSSTKLLKDPGNDVTRKFVEGELLL</sequence>
<proteinExistence type="predicted"/>
<dbReference type="Gene3D" id="3.40.50.300">
    <property type="entry name" value="P-loop containing nucleotide triphosphate hydrolases"/>
    <property type="match status" value="1"/>
</dbReference>
<dbReference type="GO" id="GO:0005524">
    <property type="term" value="F:ATP binding"/>
    <property type="evidence" value="ECO:0007669"/>
    <property type="project" value="UniProtKB-KW"/>
</dbReference>
<evidence type="ECO:0000256" key="1">
    <source>
        <dbReference type="ARBA" id="ARBA00022448"/>
    </source>
</evidence>
<evidence type="ECO:0000256" key="3">
    <source>
        <dbReference type="ARBA" id="ARBA00022840"/>
    </source>
</evidence>
<reference evidence="5" key="2">
    <citation type="journal article" date="2021" name="PeerJ">
        <title>Extensive microbial diversity within the chicken gut microbiome revealed by metagenomics and culture.</title>
        <authorList>
            <person name="Gilroy R."/>
            <person name="Ravi A."/>
            <person name="Getino M."/>
            <person name="Pursley I."/>
            <person name="Horton D.L."/>
            <person name="Alikhan N.F."/>
            <person name="Baker D."/>
            <person name="Gharbi K."/>
            <person name="Hall N."/>
            <person name="Watson M."/>
            <person name="Adriaenssens E.M."/>
            <person name="Foster-Nyarko E."/>
            <person name="Jarju S."/>
            <person name="Secka A."/>
            <person name="Antonio M."/>
            <person name="Oren A."/>
            <person name="Chaudhuri R.R."/>
            <person name="La Ragione R."/>
            <person name="Hildebrand F."/>
            <person name="Pallen M.J."/>
        </authorList>
    </citation>
    <scope>NUCLEOTIDE SEQUENCE</scope>
    <source>
        <strain evidence="5">ChiSjej4B22-8349</strain>
    </source>
</reference>
<organism evidence="5 6">
    <name type="scientific">Candidatus Allocopromorpha excrementipullorum</name>
    <dbReference type="NCBI Taxonomy" id="2840743"/>
    <lineage>
        <taxon>Bacteria</taxon>
        <taxon>Bacillati</taxon>
        <taxon>Bacillota</taxon>
        <taxon>Clostridia</taxon>
        <taxon>Eubacteriales</taxon>
        <taxon>Eubacteriaceae</taxon>
        <taxon>Eubacteriaceae incertae sedis</taxon>
        <taxon>Candidatus Allocopromorpha</taxon>
    </lineage>
</organism>
<reference evidence="5" key="1">
    <citation type="submission" date="2020-10" db="EMBL/GenBank/DDBJ databases">
        <authorList>
            <person name="Gilroy R."/>
        </authorList>
    </citation>
    <scope>NUCLEOTIDE SEQUENCE</scope>
    <source>
        <strain evidence="5">ChiSjej4B22-8349</strain>
    </source>
</reference>
<dbReference type="PANTHER" id="PTHR42781:SF9">
    <property type="entry name" value="AMINO ACID ABC TRANSPORTER, ATP-BINDING PROTEIN-RELATED"/>
    <property type="match status" value="1"/>
</dbReference>
<dbReference type="PANTHER" id="PTHR42781">
    <property type="entry name" value="SPERMIDINE/PUTRESCINE IMPORT ATP-BINDING PROTEIN POTA"/>
    <property type="match status" value="1"/>
</dbReference>
<name>A0A9D1N6K6_9FIRM</name>
<evidence type="ECO:0000256" key="2">
    <source>
        <dbReference type="ARBA" id="ARBA00022741"/>
    </source>
</evidence>
<evidence type="ECO:0000313" key="5">
    <source>
        <dbReference type="EMBL" id="HIU95856.1"/>
    </source>
</evidence>
<feature type="domain" description="ABC transporter" evidence="4">
    <location>
        <begin position="3"/>
        <end position="228"/>
    </location>
</feature>
<gene>
    <name evidence="5" type="ORF">IAD25_03995</name>
</gene>
<dbReference type="InterPro" id="IPR050093">
    <property type="entry name" value="ABC_SmlMolc_Importer"/>
</dbReference>
<protein>
    <submittedName>
        <fullName evidence="5">ABC transporter ATP-binding protein</fullName>
    </submittedName>
</protein>
<dbReference type="SMART" id="SM00382">
    <property type="entry name" value="AAA"/>
    <property type="match status" value="1"/>
</dbReference>
<dbReference type="PROSITE" id="PS00211">
    <property type="entry name" value="ABC_TRANSPORTER_1"/>
    <property type="match status" value="1"/>
</dbReference>
<dbReference type="InterPro" id="IPR003593">
    <property type="entry name" value="AAA+_ATPase"/>
</dbReference>
<dbReference type="Proteomes" id="UP000824130">
    <property type="component" value="Unassembled WGS sequence"/>
</dbReference>
<accession>A0A9D1N6K6</accession>
<dbReference type="InterPro" id="IPR027417">
    <property type="entry name" value="P-loop_NTPase"/>
</dbReference>
<keyword evidence="1" id="KW-0813">Transport</keyword>